<dbReference type="Gene3D" id="3.40.50.1820">
    <property type="entry name" value="alpha/beta hydrolase"/>
    <property type="match status" value="1"/>
</dbReference>
<comment type="caution">
    <text evidence="1">The sequence shown here is derived from an EMBL/GenBank/DDBJ whole genome shotgun (WGS) entry which is preliminary data.</text>
</comment>
<protein>
    <submittedName>
        <fullName evidence="1">Alpha/beta hydrolase</fullName>
    </submittedName>
</protein>
<dbReference type="GO" id="GO:0016787">
    <property type="term" value="F:hydrolase activity"/>
    <property type="evidence" value="ECO:0007669"/>
    <property type="project" value="UniProtKB-KW"/>
</dbReference>
<reference evidence="1" key="1">
    <citation type="submission" date="2018-08" db="EMBL/GenBank/DDBJ databases">
        <authorList>
            <person name="Ashton P.M."/>
            <person name="Dallman T."/>
            <person name="Nair S."/>
            <person name="De Pinna E."/>
            <person name="Peters T."/>
            <person name="Grant K."/>
        </authorList>
    </citation>
    <scope>NUCLEOTIDE SEQUENCE [LARGE SCALE GENOMIC DNA]</scope>
    <source>
        <strain evidence="1">29290</strain>
    </source>
</reference>
<dbReference type="InterPro" id="IPR029058">
    <property type="entry name" value="AB_hydrolase_fold"/>
</dbReference>
<sequence length="85" mass="9686">QELANYFGTPLIMKPLQQLIADNKVPVQLIIGKPSMFISQQVRQMWDTFVPSEQMTVLNDYGHLLPLEAPELCAKLIFQKLNLTS</sequence>
<proteinExistence type="predicted"/>
<organism evidence="1">
    <name type="scientific">Salmonella typhimurium</name>
    <dbReference type="NCBI Taxonomy" id="90371"/>
    <lineage>
        <taxon>Bacteria</taxon>
        <taxon>Pseudomonadati</taxon>
        <taxon>Pseudomonadota</taxon>
        <taxon>Gammaproteobacteria</taxon>
        <taxon>Enterobacterales</taxon>
        <taxon>Enterobacteriaceae</taxon>
        <taxon>Salmonella</taxon>
    </lineage>
</organism>
<gene>
    <name evidence="1" type="ORF">AU613_27140</name>
</gene>
<name>A0A6C8Z037_SALTM</name>
<accession>A0A6C8Z037</accession>
<feature type="non-terminal residue" evidence="1">
    <location>
        <position position="1"/>
    </location>
</feature>
<dbReference type="SUPFAM" id="SSF53474">
    <property type="entry name" value="alpha/beta-Hydrolases"/>
    <property type="match status" value="1"/>
</dbReference>
<dbReference type="EMBL" id="RSUA01000206">
    <property type="protein sequence ID" value="MIT52481.1"/>
    <property type="molecule type" value="Genomic_DNA"/>
</dbReference>
<keyword evidence="1" id="KW-0378">Hydrolase</keyword>
<dbReference type="Proteomes" id="UP000885258">
    <property type="component" value="Unassembled WGS sequence"/>
</dbReference>
<dbReference type="AlphaFoldDB" id="A0A6C8Z037"/>
<evidence type="ECO:0000313" key="1">
    <source>
        <dbReference type="EMBL" id="MIT52481.1"/>
    </source>
</evidence>